<proteinExistence type="predicted"/>
<name>A0A3G5ACS4_9VIRU</name>
<protein>
    <submittedName>
        <fullName evidence="1">Uncharacterized protein</fullName>
    </submittedName>
</protein>
<reference evidence="1" key="1">
    <citation type="submission" date="2018-10" db="EMBL/GenBank/DDBJ databases">
        <title>Hidden diversity of soil giant viruses.</title>
        <authorList>
            <person name="Schulz F."/>
            <person name="Alteio L."/>
            <person name="Goudeau D."/>
            <person name="Ryan E.M."/>
            <person name="Malmstrom R.R."/>
            <person name="Blanchard J."/>
            <person name="Woyke T."/>
        </authorList>
    </citation>
    <scope>NUCLEOTIDE SEQUENCE</scope>
    <source>
        <strain evidence="1">SAV1</strain>
    </source>
</reference>
<organism evidence="1">
    <name type="scientific">Satyrvirus sp</name>
    <dbReference type="NCBI Taxonomy" id="2487771"/>
    <lineage>
        <taxon>Viruses</taxon>
        <taxon>Varidnaviria</taxon>
        <taxon>Bamfordvirae</taxon>
        <taxon>Nucleocytoviricota</taxon>
        <taxon>Megaviricetes</taxon>
        <taxon>Imitervirales</taxon>
        <taxon>Mimiviridae</taxon>
        <taxon>Megamimivirinae</taxon>
    </lineage>
</organism>
<accession>A0A3G5ACS4</accession>
<evidence type="ECO:0000313" key="1">
    <source>
        <dbReference type="EMBL" id="AYV85006.1"/>
    </source>
</evidence>
<dbReference type="EMBL" id="MK072438">
    <property type="protein sequence ID" value="AYV85006.1"/>
    <property type="molecule type" value="Genomic_DNA"/>
</dbReference>
<gene>
    <name evidence="1" type="ORF">Satyrvirus2_17</name>
</gene>
<sequence length="85" mass="9877">MNNKQNCLPYKLLCSICDTPFTRYKNDTYVGLYEVVNGCIEGDYFTGNETFNIVTDDLKLEENSVICWKCLKNLVEDKKIELKSH</sequence>